<evidence type="ECO:0000256" key="1">
    <source>
        <dbReference type="SAM" id="MobiDB-lite"/>
    </source>
</evidence>
<dbReference type="AlphaFoldDB" id="A0A495JHL8"/>
<comment type="caution">
    <text evidence="2">The sequence shown here is derived from an EMBL/GenBank/DDBJ whole genome shotgun (WGS) entry which is preliminary data.</text>
</comment>
<dbReference type="Proteomes" id="UP000277671">
    <property type="component" value="Unassembled WGS sequence"/>
</dbReference>
<organism evidence="2 3">
    <name type="scientific">Micromonospora pisi</name>
    <dbReference type="NCBI Taxonomy" id="589240"/>
    <lineage>
        <taxon>Bacteria</taxon>
        <taxon>Bacillati</taxon>
        <taxon>Actinomycetota</taxon>
        <taxon>Actinomycetes</taxon>
        <taxon>Micromonosporales</taxon>
        <taxon>Micromonosporaceae</taxon>
        <taxon>Micromonospora</taxon>
    </lineage>
</organism>
<feature type="region of interest" description="Disordered" evidence="1">
    <location>
        <begin position="73"/>
        <end position="107"/>
    </location>
</feature>
<accession>A0A495JHL8</accession>
<gene>
    <name evidence="2" type="ORF">BDK92_2700</name>
</gene>
<proteinExistence type="predicted"/>
<sequence length="107" mass="11321">MLSGGRPVAQSLRAFMSRSAEPRSWPELAAAVTFEPSVKDLSTARLDSLFTGAEHTSLIESFRRVMGSILDHAGGYRPPVPSPPALSLAGSPDDSDPRPAFGGAMPR</sequence>
<evidence type="ECO:0000313" key="3">
    <source>
        <dbReference type="Proteomes" id="UP000277671"/>
    </source>
</evidence>
<dbReference type="EMBL" id="RBKT01000001">
    <property type="protein sequence ID" value="RKR88383.1"/>
    <property type="molecule type" value="Genomic_DNA"/>
</dbReference>
<reference evidence="2 3" key="1">
    <citation type="submission" date="2018-10" db="EMBL/GenBank/DDBJ databases">
        <title>Sequencing the genomes of 1000 actinobacteria strains.</title>
        <authorList>
            <person name="Klenk H.-P."/>
        </authorList>
    </citation>
    <scope>NUCLEOTIDE SEQUENCE [LARGE SCALE GENOMIC DNA]</scope>
    <source>
        <strain evidence="2 3">DSM 45175</strain>
    </source>
</reference>
<name>A0A495JHL8_9ACTN</name>
<evidence type="ECO:0000313" key="2">
    <source>
        <dbReference type="EMBL" id="RKR88383.1"/>
    </source>
</evidence>
<protein>
    <submittedName>
        <fullName evidence="2">Uncharacterized protein</fullName>
    </submittedName>
</protein>
<keyword evidence="3" id="KW-1185">Reference proteome</keyword>